<dbReference type="InterPro" id="IPR036061">
    <property type="entry name" value="CheW-like_dom_sf"/>
</dbReference>
<dbReference type="FunFam" id="2.40.50.180:FF:000002">
    <property type="entry name" value="Chemotaxis protein CheW"/>
    <property type="match status" value="1"/>
</dbReference>
<evidence type="ECO:0000256" key="4">
    <source>
        <dbReference type="ARBA" id="ARBA00022500"/>
    </source>
</evidence>
<dbReference type="GO" id="GO:0007165">
    <property type="term" value="P:signal transduction"/>
    <property type="evidence" value="ECO:0007669"/>
    <property type="project" value="InterPro"/>
</dbReference>
<sequence length="159" mass="17738">MTAQKVENAEILQLVSFLIGEEEYGVDILLVQEIIRMMEITKVPNAPDFVDGVVNLRGRIIPVIDLRTKLGMSRKEHDKNTRIIVVEVAGKTVGFIVDAVTEVLRIPANITEPPPDIVAGVNAEFIKAVGKLDDRLLILIDLEKILSTQEKIELNRMNN</sequence>
<dbReference type="Gene3D" id="2.40.50.180">
    <property type="entry name" value="CheA-289, Domain 4"/>
    <property type="match status" value="1"/>
</dbReference>
<protein>
    <recommendedName>
        <fullName evidence="2">Chemotaxis protein CheW</fullName>
    </recommendedName>
</protein>
<keyword evidence="3" id="KW-0963">Cytoplasm</keyword>
<evidence type="ECO:0000256" key="3">
    <source>
        <dbReference type="ARBA" id="ARBA00022490"/>
    </source>
</evidence>
<dbReference type="HOGENOM" id="CLU_048995_3_1_10"/>
<dbReference type="PANTHER" id="PTHR22617:SF23">
    <property type="entry name" value="CHEMOTAXIS PROTEIN CHEW"/>
    <property type="match status" value="1"/>
</dbReference>
<dbReference type="PANTHER" id="PTHR22617">
    <property type="entry name" value="CHEMOTAXIS SENSOR HISTIDINE KINASE-RELATED"/>
    <property type="match status" value="1"/>
</dbReference>
<dbReference type="SUPFAM" id="SSF50341">
    <property type="entry name" value="CheW-like"/>
    <property type="match status" value="1"/>
</dbReference>
<feature type="domain" description="CheW-like" evidence="5">
    <location>
        <begin position="11"/>
        <end position="151"/>
    </location>
</feature>
<gene>
    <name evidence="6" type="ordered locus">MROS_2192</name>
</gene>
<reference evidence="6 7" key="1">
    <citation type="journal article" date="2013" name="PLoS ONE">
        <title>Genomic analysis of Melioribacter roseus, facultatively anaerobic organotrophic bacterium representing a novel deep lineage within Bacteriodetes/Chlorobi group.</title>
        <authorList>
            <person name="Kadnikov V.V."/>
            <person name="Mardanov A.V."/>
            <person name="Podosokorskaya O.A."/>
            <person name="Gavrilov S.N."/>
            <person name="Kublanov I.V."/>
            <person name="Beletsky A.V."/>
            <person name="Bonch-Osmolovskaya E.A."/>
            <person name="Ravin N.V."/>
        </authorList>
    </citation>
    <scope>NUCLEOTIDE SEQUENCE [LARGE SCALE GENOMIC DNA]</scope>
    <source>
        <strain evidence="7">JCM 17771 / P3M-2</strain>
    </source>
</reference>
<evidence type="ECO:0000259" key="5">
    <source>
        <dbReference type="PROSITE" id="PS50851"/>
    </source>
</evidence>
<organism evidence="6 7">
    <name type="scientific">Melioribacter roseus (strain DSM 23840 / JCM 17771 / VKM B-2668 / P3M-2)</name>
    <dbReference type="NCBI Taxonomy" id="1191523"/>
    <lineage>
        <taxon>Bacteria</taxon>
        <taxon>Pseudomonadati</taxon>
        <taxon>Ignavibacteriota</taxon>
        <taxon>Ignavibacteria</taxon>
        <taxon>Ignavibacteriales</taxon>
        <taxon>Melioribacteraceae</taxon>
        <taxon>Melioribacter</taxon>
    </lineage>
</organism>
<dbReference type="SMART" id="SM00260">
    <property type="entry name" value="CheW"/>
    <property type="match status" value="1"/>
</dbReference>
<dbReference type="Gene3D" id="2.30.30.40">
    <property type="entry name" value="SH3 Domains"/>
    <property type="match status" value="1"/>
</dbReference>
<accession>I6YY18</accession>
<dbReference type="GO" id="GO:0006935">
    <property type="term" value="P:chemotaxis"/>
    <property type="evidence" value="ECO:0007669"/>
    <property type="project" value="UniProtKB-KW"/>
</dbReference>
<dbReference type="STRING" id="1191523.MROS_2192"/>
<proteinExistence type="predicted"/>
<name>I6YY18_MELRP</name>
<dbReference type="PATRIC" id="fig|1191523.3.peg.2317"/>
<dbReference type="InterPro" id="IPR002545">
    <property type="entry name" value="CheW-lke_dom"/>
</dbReference>
<dbReference type="Proteomes" id="UP000009011">
    <property type="component" value="Chromosome"/>
</dbReference>
<keyword evidence="4" id="KW-0145">Chemotaxis</keyword>
<dbReference type="KEGG" id="mro:MROS_2192"/>
<dbReference type="GO" id="GO:0005829">
    <property type="term" value="C:cytosol"/>
    <property type="evidence" value="ECO:0007669"/>
    <property type="project" value="TreeGrafter"/>
</dbReference>
<keyword evidence="7" id="KW-1185">Reference proteome</keyword>
<evidence type="ECO:0000313" key="7">
    <source>
        <dbReference type="Proteomes" id="UP000009011"/>
    </source>
</evidence>
<dbReference type="PROSITE" id="PS50851">
    <property type="entry name" value="CHEW"/>
    <property type="match status" value="1"/>
</dbReference>
<evidence type="ECO:0000256" key="1">
    <source>
        <dbReference type="ARBA" id="ARBA00004496"/>
    </source>
</evidence>
<dbReference type="RefSeq" id="WP_014856854.1">
    <property type="nucleotide sequence ID" value="NC_018178.1"/>
</dbReference>
<dbReference type="Pfam" id="PF01584">
    <property type="entry name" value="CheW"/>
    <property type="match status" value="1"/>
</dbReference>
<dbReference type="CDD" id="cd00732">
    <property type="entry name" value="CheW"/>
    <property type="match status" value="1"/>
</dbReference>
<dbReference type="EMBL" id="CP003557">
    <property type="protein sequence ID" value="AFN75422.1"/>
    <property type="molecule type" value="Genomic_DNA"/>
</dbReference>
<comment type="subcellular location">
    <subcellularLocation>
        <location evidence="1">Cytoplasm</location>
    </subcellularLocation>
</comment>
<dbReference type="eggNOG" id="COG0835">
    <property type="taxonomic scope" value="Bacteria"/>
</dbReference>
<dbReference type="OrthoDB" id="9794382at2"/>
<dbReference type="AlphaFoldDB" id="I6YY18"/>
<evidence type="ECO:0000256" key="2">
    <source>
        <dbReference type="ARBA" id="ARBA00021483"/>
    </source>
</evidence>
<evidence type="ECO:0000313" key="6">
    <source>
        <dbReference type="EMBL" id="AFN75422.1"/>
    </source>
</evidence>
<dbReference type="InterPro" id="IPR039315">
    <property type="entry name" value="CheW"/>
</dbReference>